<organism evidence="1 2">
    <name type="scientific">Chitinimonas prasina</name>
    <dbReference type="NCBI Taxonomy" id="1434937"/>
    <lineage>
        <taxon>Bacteria</taxon>
        <taxon>Pseudomonadati</taxon>
        <taxon>Pseudomonadota</taxon>
        <taxon>Betaproteobacteria</taxon>
        <taxon>Neisseriales</taxon>
        <taxon>Chitinibacteraceae</taxon>
        <taxon>Chitinimonas</taxon>
    </lineage>
</organism>
<comment type="caution">
    <text evidence="1">The sequence shown here is derived from an EMBL/GenBank/DDBJ whole genome shotgun (WGS) entry which is preliminary data.</text>
</comment>
<evidence type="ECO:0000313" key="1">
    <source>
        <dbReference type="EMBL" id="GLR11395.1"/>
    </source>
</evidence>
<sequence length="235" mass="25759">MVLIPLLMATLATPAETVIFYYETRPPLTYVEGQGLGGLVGGPAYAAMQAAAIPASLVEAPFKRHMALIEQNRERACAIGRFKTPERERLGKYSLPIYRDGSFVAMVRASDHRMGNGSKLLALLGRRDIRVVLKEGYSYGPTLDAALAQMQAQRINTPDTGSGIVRMVAMNMADLTIAAEEEALTLLAEHDEQRGVVTVRRFGDMPPGELRYFFCSKQVPDSVMDRLNAALSPLK</sequence>
<name>A0ABQ5YDH3_9NEIS</name>
<protein>
    <recommendedName>
        <fullName evidence="3">Transporter substrate-binding domain-containing protein</fullName>
    </recommendedName>
</protein>
<dbReference type="Proteomes" id="UP001156706">
    <property type="component" value="Unassembled WGS sequence"/>
</dbReference>
<reference evidence="2" key="1">
    <citation type="journal article" date="2019" name="Int. J. Syst. Evol. Microbiol.">
        <title>The Global Catalogue of Microorganisms (GCM) 10K type strain sequencing project: providing services to taxonomists for standard genome sequencing and annotation.</title>
        <authorList>
            <consortium name="The Broad Institute Genomics Platform"/>
            <consortium name="The Broad Institute Genome Sequencing Center for Infectious Disease"/>
            <person name="Wu L."/>
            <person name="Ma J."/>
        </authorList>
    </citation>
    <scope>NUCLEOTIDE SEQUENCE [LARGE SCALE GENOMIC DNA]</scope>
    <source>
        <strain evidence="2">NBRC 110044</strain>
    </source>
</reference>
<accession>A0ABQ5YDH3</accession>
<evidence type="ECO:0000313" key="2">
    <source>
        <dbReference type="Proteomes" id="UP001156706"/>
    </source>
</evidence>
<dbReference type="Gene3D" id="3.40.190.10">
    <property type="entry name" value="Periplasmic binding protein-like II"/>
    <property type="match status" value="2"/>
</dbReference>
<keyword evidence="2" id="KW-1185">Reference proteome</keyword>
<dbReference type="EMBL" id="BSOG01000001">
    <property type="protein sequence ID" value="GLR11395.1"/>
    <property type="molecule type" value="Genomic_DNA"/>
</dbReference>
<gene>
    <name evidence="1" type="ORF">GCM10007907_01850</name>
</gene>
<evidence type="ECO:0008006" key="3">
    <source>
        <dbReference type="Google" id="ProtNLM"/>
    </source>
</evidence>
<proteinExistence type="predicted"/>
<dbReference type="SUPFAM" id="SSF53850">
    <property type="entry name" value="Periplasmic binding protein-like II"/>
    <property type="match status" value="1"/>
</dbReference>